<dbReference type="AlphaFoldDB" id="A0A1Q9DG61"/>
<dbReference type="InterPro" id="IPR002110">
    <property type="entry name" value="Ankyrin_rpt"/>
</dbReference>
<evidence type="ECO:0000313" key="4">
    <source>
        <dbReference type="EMBL" id="OLP94080.1"/>
    </source>
</evidence>
<dbReference type="Pfam" id="PF00023">
    <property type="entry name" value="Ank"/>
    <property type="match status" value="1"/>
</dbReference>
<dbReference type="OrthoDB" id="194358at2759"/>
<feature type="repeat" description="ANK" evidence="3">
    <location>
        <begin position="298"/>
        <end position="330"/>
    </location>
</feature>
<evidence type="ECO:0000256" key="2">
    <source>
        <dbReference type="ARBA" id="ARBA00023043"/>
    </source>
</evidence>
<protein>
    <submittedName>
        <fullName evidence="4">Ankyrin repeat, PH and SEC7 domain containing protein secG</fullName>
    </submittedName>
</protein>
<dbReference type="PROSITE" id="PS50297">
    <property type="entry name" value="ANK_REP_REGION"/>
    <property type="match status" value="4"/>
</dbReference>
<feature type="non-terminal residue" evidence="4">
    <location>
        <position position="380"/>
    </location>
</feature>
<feature type="repeat" description="ANK" evidence="3">
    <location>
        <begin position="331"/>
        <end position="363"/>
    </location>
</feature>
<organism evidence="4 5">
    <name type="scientific">Symbiodinium microadriaticum</name>
    <name type="common">Dinoflagellate</name>
    <name type="synonym">Zooxanthella microadriatica</name>
    <dbReference type="NCBI Taxonomy" id="2951"/>
    <lineage>
        <taxon>Eukaryota</taxon>
        <taxon>Sar</taxon>
        <taxon>Alveolata</taxon>
        <taxon>Dinophyceae</taxon>
        <taxon>Suessiales</taxon>
        <taxon>Symbiodiniaceae</taxon>
        <taxon>Symbiodinium</taxon>
    </lineage>
</organism>
<dbReference type="SUPFAM" id="SSF48403">
    <property type="entry name" value="Ankyrin repeat"/>
    <property type="match status" value="1"/>
</dbReference>
<dbReference type="PANTHER" id="PTHR24171">
    <property type="entry name" value="ANKYRIN REPEAT DOMAIN-CONTAINING PROTEIN 39-RELATED"/>
    <property type="match status" value="1"/>
</dbReference>
<keyword evidence="2 3" id="KW-0040">ANK repeat</keyword>
<evidence type="ECO:0000313" key="5">
    <source>
        <dbReference type="Proteomes" id="UP000186817"/>
    </source>
</evidence>
<keyword evidence="5" id="KW-1185">Reference proteome</keyword>
<name>A0A1Q9DG61_SYMMI</name>
<reference evidence="4 5" key="1">
    <citation type="submission" date="2016-02" db="EMBL/GenBank/DDBJ databases">
        <title>Genome analysis of coral dinoflagellate symbionts highlights evolutionary adaptations to a symbiotic lifestyle.</title>
        <authorList>
            <person name="Aranda M."/>
            <person name="Li Y."/>
            <person name="Liew Y.J."/>
            <person name="Baumgarten S."/>
            <person name="Simakov O."/>
            <person name="Wilson M."/>
            <person name="Piel J."/>
            <person name="Ashoor H."/>
            <person name="Bougouffa S."/>
            <person name="Bajic V.B."/>
            <person name="Ryu T."/>
            <person name="Ravasi T."/>
            <person name="Bayer T."/>
            <person name="Micklem G."/>
            <person name="Kim H."/>
            <person name="Bhak J."/>
            <person name="Lajeunesse T.C."/>
            <person name="Voolstra C.R."/>
        </authorList>
    </citation>
    <scope>NUCLEOTIDE SEQUENCE [LARGE SCALE GENOMIC DNA]</scope>
    <source>
        <strain evidence="4 5">CCMP2467</strain>
    </source>
</reference>
<dbReference type="InterPro" id="IPR036770">
    <property type="entry name" value="Ankyrin_rpt-contain_sf"/>
</dbReference>
<evidence type="ECO:0000256" key="3">
    <source>
        <dbReference type="PROSITE-ProRule" id="PRU00023"/>
    </source>
</evidence>
<feature type="repeat" description="ANK" evidence="3">
    <location>
        <begin position="232"/>
        <end position="264"/>
    </location>
</feature>
<keyword evidence="1" id="KW-0677">Repeat</keyword>
<proteinExistence type="predicted"/>
<dbReference type="PRINTS" id="PR01415">
    <property type="entry name" value="ANKYRIN"/>
</dbReference>
<dbReference type="SMART" id="SM00248">
    <property type="entry name" value="ANK"/>
    <property type="match status" value="5"/>
</dbReference>
<accession>A0A1Q9DG61</accession>
<dbReference type="Gene3D" id="1.25.40.20">
    <property type="entry name" value="Ankyrin repeat-containing domain"/>
    <property type="match status" value="2"/>
</dbReference>
<gene>
    <name evidence="4" type="primary">secG</name>
    <name evidence="4" type="ORF">AK812_SmicGene23932</name>
</gene>
<dbReference type="Proteomes" id="UP000186817">
    <property type="component" value="Unassembled WGS sequence"/>
</dbReference>
<sequence>MADREGNYAKGLDADCFGPAPGRPLHWAVQQPDMVQLLLEMRADVGTAKVRPSIQPPRDGDVLVRSGDVLACTHAAEVLRKRGVPATAAGPAVARNGWRLDKMEAETPEPTVGPQGIGQLVVAEGFFIGEKDMFKICNKQGRRYRMRPFAEERKTDTTLPGIFQLGPFKIHLEQAFRGGAGSHALFADRPEGALAEAFRGGAGSHALFADRPEGALAEEDIPTRKGGYGSEDGTSPLHLAAKSGELEVVVLLLDAGAPLEAEDYTGATALHWAAANGCSEVTSVLLARGASPAASDRSGAQPLHDAAWSGHSDAAKALLRWGASTDATDDRGRTPLHCAALLSQVDIVEQLLESGAPASRKDDEGKPALELAQQALECLG</sequence>
<comment type="caution">
    <text evidence="4">The sequence shown here is derived from an EMBL/GenBank/DDBJ whole genome shotgun (WGS) entry which is preliminary data.</text>
</comment>
<evidence type="ECO:0000256" key="1">
    <source>
        <dbReference type="ARBA" id="ARBA00022737"/>
    </source>
</evidence>
<dbReference type="PROSITE" id="PS50088">
    <property type="entry name" value="ANK_REPEAT"/>
    <property type="match status" value="4"/>
</dbReference>
<dbReference type="EMBL" id="LSRX01000558">
    <property type="protein sequence ID" value="OLP94080.1"/>
    <property type="molecule type" value="Genomic_DNA"/>
</dbReference>
<feature type="repeat" description="ANK" evidence="3">
    <location>
        <begin position="265"/>
        <end position="297"/>
    </location>
</feature>
<dbReference type="Pfam" id="PF12796">
    <property type="entry name" value="Ank_2"/>
    <property type="match status" value="2"/>
</dbReference>